<dbReference type="SUPFAM" id="SSF81321">
    <property type="entry name" value="Family A G protein-coupled receptor-like"/>
    <property type="match status" value="1"/>
</dbReference>
<evidence type="ECO:0000256" key="6">
    <source>
        <dbReference type="ARBA" id="ARBA00023136"/>
    </source>
</evidence>
<keyword evidence="8" id="KW-0807">Transducer</keyword>
<feature type="transmembrane region" description="Helical" evidence="10">
    <location>
        <begin position="319"/>
        <end position="338"/>
    </location>
</feature>
<reference evidence="12 13" key="1">
    <citation type="submission" date="2024-11" db="EMBL/GenBank/DDBJ databases">
        <title>Chromosome-level genome assembly of the freshwater bivalve Anodonta woodiana.</title>
        <authorList>
            <person name="Chen X."/>
        </authorList>
    </citation>
    <scope>NUCLEOTIDE SEQUENCE [LARGE SCALE GENOMIC DNA]</scope>
    <source>
        <strain evidence="12">MN2024</strain>
        <tissue evidence="12">Gills</tissue>
    </source>
</reference>
<keyword evidence="4 10" id="KW-1133">Transmembrane helix</keyword>
<feature type="transmembrane region" description="Helical" evidence="10">
    <location>
        <begin position="12"/>
        <end position="36"/>
    </location>
</feature>
<keyword evidence="7" id="KW-0675">Receptor</keyword>
<evidence type="ECO:0000256" key="3">
    <source>
        <dbReference type="ARBA" id="ARBA00022692"/>
    </source>
</evidence>
<organism evidence="12 13">
    <name type="scientific">Sinanodonta woodiana</name>
    <name type="common">Chinese pond mussel</name>
    <name type="synonym">Anodonta woodiana</name>
    <dbReference type="NCBI Taxonomy" id="1069815"/>
    <lineage>
        <taxon>Eukaryota</taxon>
        <taxon>Metazoa</taxon>
        <taxon>Spiralia</taxon>
        <taxon>Lophotrochozoa</taxon>
        <taxon>Mollusca</taxon>
        <taxon>Bivalvia</taxon>
        <taxon>Autobranchia</taxon>
        <taxon>Heteroconchia</taxon>
        <taxon>Palaeoheterodonta</taxon>
        <taxon>Unionida</taxon>
        <taxon>Unionoidea</taxon>
        <taxon>Unionidae</taxon>
        <taxon>Unioninae</taxon>
        <taxon>Sinanodonta</taxon>
    </lineage>
</organism>
<accession>A0ABD3XQ92</accession>
<feature type="transmembrane region" description="Helical" evidence="10">
    <location>
        <begin position="79"/>
        <end position="99"/>
    </location>
</feature>
<evidence type="ECO:0000259" key="11">
    <source>
        <dbReference type="PROSITE" id="PS50262"/>
    </source>
</evidence>
<dbReference type="Pfam" id="PF00001">
    <property type="entry name" value="7tm_1"/>
    <property type="match status" value="1"/>
</dbReference>
<evidence type="ECO:0000256" key="7">
    <source>
        <dbReference type="ARBA" id="ARBA00023170"/>
    </source>
</evidence>
<keyword evidence="5" id="KW-0297">G-protein coupled receptor</keyword>
<protein>
    <recommendedName>
        <fullName evidence="11">G-protein coupled receptors family 1 profile domain-containing protein</fullName>
    </recommendedName>
</protein>
<keyword evidence="13" id="KW-1185">Reference proteome</keyword>
<evidence type="ECO:0000256" key="8">
    <source>
        <dbReference type="ARBA" id="ARBA00023224"/>
    </source>
</evidence>
<feature type="transmembrane region" description="Helical" evidence="10">
    <location>
        <begin position="280"/>
        <end position="299"/>
    </location>
</feature>
<evidence type="ECO:0000256" key="9">
    <source>
        <dbReference type="SAM" id="MobiDB-lite"/>
    </source>
</evidence>
<evidence type="ECO:0000256" key="2">
    <source>
        <dbReference type="ARBA" id="ARBA00022475"/>
    </source>
</evidence>
<evidence type="ECO:0000256" key="4">
    <source>
        <dbReference type="ARBA" id="ARBA00022989"/>
    </source>
</evidence>
<keyword evidence="3 10" id="KW-0812">Transmembrane</keyword>
<dbReference type="GO" id="GO:0004930">
    <property type="term" value="F:G protein-coupled receptor activity"/>
    <property type="evidence" value="ECO:0007669"/>
    <property type="project" value="UniProtKB-KW"/>
</dbReference>
<feature type="transmembrane region" description="Helical" evidence="10">
    <location>
        <begin position="48"/>
        <end position="72"/>
    </location>
</feature>
<evidence type="ECO:0000256" key="10">
    <source>
        <dbReference type="SAM" id="Phobius"/>
    </source>
</evidence>
<dbReference type="PANTHER" id="PTHR24248">
    <property type="entry name" value="ADRENERGIC RECEPTOR-RELATED G-PROTEIN COUPLED RECEPTOR"/>
    <property type="match status" value="1"/>
</dbReference>
<name>A0ABD3XQ92_SINWO</name>
<feature type="domain" description="G-protein coupled receptors family 1 profile" evidence="11">
    <location>
        <begin position="1"/>
        <end position="335"/>
    </location>
</feature>
<dbReference type="GO" id="GO:0005886">
    <property type="term" value="C:plasma membrane"/>
    <property type="evidence" value="ECO:0007669"/>
    <property type="project" value="UniProtKB-SubCell"/>
</dbReference>
<dbReference type="PRINTS" id="PR00237">
    <property type="entry name" value="GPCRRHODOPSN"/>
</dbReference>
<sequence length="359" mass="41291">MSTVLQIVSIITVLRIVFMSTVLQIVFIITVLRIVFMSTVLQNVFMSTVLQVAYMSTVLQIVFLSTVLPIVFVSTVHQIVFISTVLQIVFMKFCVFAIWTPPFLFDRLRHQEPDICIWLPSENRQFVIFVAVIGHYIPCAVMVFCYIKVFTVMRHRAKVSFLGHARITKLINLGNPSPGTSNLSVPKLHSMYENRSRPMTLEDGSRQDFSGSSTLSVVRSSGLSFGGTKEHVSRVINHSLAVEATTSNRKNNASSSNAASSSTRSTLSTTIDSHTRERRMFITLTYILTGYLICWFPFYVTFDTYAWRPELVPEWLYTLFFWMTYFNSTLNPFIYAYTSNKFRRTFGRMLTCKWYNRNN</sequence>
<feature type="transmembrane region" description="Helical" evidence="10">
    <location>
        <begin position="126"/>
        <end position="147"/>
    </location>
</feature>
<comment type="subcellular location">
    <subcellularLocation>
        <location evidence="1">Cell membrane</location>
        <topology evidence="1">Multi-pass membrane protein</topology>
    </subcellularLocation>
</comment>
<proteinExistence type="predicted"/>
<evidence type="ECO:0000313" key="12">
    <source>
        <dbReference type="EMBL" id="KAL3887761.1"/>
    </source>
</evidence>
<dbReference type="InterPro" id="IPR017452">
    <property type="entry name" value="GPCR_Rhodpsn_7TM"/>
</dbReference>
<evidence type="ECO:0000313" key="13">
    <source>
        <dbReference type="Proteomes" id="UP001634394"/>
    </source>
</evidence>
<gene>
    <name evidence="12" type="ORF">ACJMK2_000154</name>
</gene>
<dbReference type="Gene3D" id="1.20.1070.10">
    <property type="entry name" value="Rhodopsin 7-helix transmembrane proteins"/>
    <property type="match status" value="1"/>
</dbReference>
<keyword evidence="2" id="KW-1003">Cell membrane</keyword>
<dbReference type="PROSITE" id="PS50262">
    <property type="entry name" value="G_PROTEIN_RECEP_F1_2"/>
    <property type="match status" value="1"/>
</dbReference>
<dbReference type="Proteomes" id="UP001634394">
    <property type="component" value="Unassembled WGS sequence"/>
</dbReference>
<keyword evidence="6 10" id="KW-0472">Membrane</keyword>
<comment type="caution">
    <text evidence="12">The sequence shown here is derived from an EMBL/GenBank/DDBJ whole genome shotgun (WGS) entry which is preliminary data.</text>
</comment>
<evidence type="ECO:0000256" key="1">
    <source>
        <dbReference type="ARBA" id="ARBA00004651"/>
    </source>
</evidence>
<evidence type="ECO:0000256" key="5">
    <source>
        <dbReference type="ARBA" id="ARBA00023040"/>
    </source>
</evidence>
<dbReference type="InterPro" id="IPR000276">
    <property type="entry name" value="GPCR_Rhodpsn"/>
</dbReference>
<dbReference type="AlphaFoldDB" id="A0ABD3XQ92"/>
<dbReference type="EMBL" id="JBJQND010000001">
    <property type="protein sequence ID" value="KAL3887761.1"/>
    <property type="molecule type" value="Genomic_DNA"/>
</dbReference>
<feature type="region of interest" description="Disordered" evidence="9">
    <location>
        <begin position="246"/>
        <end position="270"/>
    </location>
</feature>